<dbReference type="Gene3D" id="3.20.20.450">
    <property type="entry name" value="EAL domain"/>
    <property type="match status" value="1"/>
</dbReference>
<dbReference type="PANTHER" id="PTHR44757">
    <property type="entry name" value="DIGUANYLATE CYCLASE DGCP"/>
    <property type="match status" value="1"/>
</dbReference>
<dbReference type="InterPro" id="IPR052155">
    <property type="entry name" value="Biofilm_reg_signaling"/>
</dbReference>
<dbReference type="InterPro" id="IPR035919">
    <property type="entry name" value="EAL_sf"/>
</dbReference>
<protein>
    <submittedName>
        <fullName evidence="2">EAL domain-containing protein (Putative c-di-GMP-specific phosphodiesterase class I)</fullName>
    </submittedName>
</protein>
<dbReference type="PANTHER" id="PTHR44757:SF2">
    <property type="entry name" value="BIOFILM ARCHITECTURE MAINTENANCE PROTEIN MBAA"/>
    <property type="match status" value="1"/>
</dbReference>
<dbReference type="PROSITE" id="PS50883">
    <property type="entry name" value="EAL"/>
    <property type="match status" value="1"/>
</dbReference>
<dbReference type="SMART" id="SM00052">
    <property type="entry name" value="EAL"/>
    <property type="match status" value="1"/>
</dbReference>
<dbReference type="SUPFAM" id="SSF141868">
    <property type="entry name" value="EAL domain-like"/>
    <property type="match status" value="1"/>
</dbReference>
<dbReference type="CDD" id="cd01948">
    <property type="entry name" value="EAL"/>
    <property type="match status" value="1"/>
</dbReference>
<comment type="caution">
    <text evidence="2">The sequence shown here is derived from an EMBL/GenBank/DDBJ whole genome shotgun (WGS) entry which is preliminary data.</text>
</comment>
<reference evidence="2" key="1">
    <citation type="submission" date="2023-07" db="EMBL/GenBank/DDBJ databases">
        <title>Genomic Encyclopedia of Type Strains, Phase IV (KMG-IV): sequencing the most valuable type-strain genomes for metagenomic binning, comparative biology and taxonomic classification.</title>
        <authorList>
            <person name="Goeker M."/>
        </authorList>
    </citation>
    <scope>NUCLEOTIDE SEQUENCE</scope>
    <source>
        <strain evidence="2">DSM 19569</strain>
    </source>
</reference>
<organism evidence="2 3">
    <name type="scientific">Methylobacterium brachiatum</name>
    <dbReference type="NCBI Taxonomy" id="269660"/>
    <lineage>
        <taxon>Bacteria</taxon>
        <taxon>Pseudomonadati</taxon>
        <taxon>Pseudomonadota</taxon>
        <taxon>Alphaproteobacteria</taxon>
        <taxon>Hyphomicrobiales</taxon>
        <taxon>Methylobacteriaceae</taxon>
        <taxon>Methylobacterium</taxon>
    </lineage>
</organism>
<gene>
    <name evidence="2" type="ORF">QO001_005591</name>
</gene>
<evidence type="ECO:0000313" key="3">
    <source>
        <dbReference type="Proteomes" id="UP001223420"/>
    </source>
</evidence>
<dbReference type="Pfam" id="PF00563">
    <property type="entry name" value="EAL"/>
    <property type="match status" value="1"/>
</dbReference>
<sequence>MIVDLGAWALQEACRRAAGWPNGLRVAVNVSAVQFQRPGLEEAVVEALTVSGLAAQRLELEITESVLMQDVEVAVVRLHRLRALGVQIALDDFGTGYSSLSYLRRFPFDKIKIDRSFIKEIADPDTATIVRAIVSIGGQLGISITAEGVETEEQLVRVRQEGCTEVQGFLYGQPLSAASAWNFIQSHTPFAAEAASGFCTAA</sequence>
<dbReference type="InterPro" id="IPR001633">
    <property type="entry name" value="EAL_dom"/>
</dbReference>
<proteinExistence type="predicted"/>
<dbReference type="EMBL" id="JAUSWL010000016">
    <property type="protein sequence ID" value="MDQ0546639.1"/>
    <property type="molecule type" value="Genomic_DNA"/>
</dbReference>
<dbReference type="AlphaFoldDB" id="A0AAJ1TXL3"/>
<evidence type="ECO:0000313" key="2">
    <source>
        <dbReference type="EMBL" id="MDQ0546639.1"/>
    </source>
</evidence>
<accession>A0AAJ1TXL3</accession>
<feature type="domain" description="EAL" evidence="1">
    <location>
        <begin position="1"/>
        <end position="188"/>
    </location>
</feature>
<dbReference type="Proteomes" id="UP001223420">
    <property type="component" value="Unassembled WGS sequence"/>
</dbReference>
<evidence type="ECO:0000259" key="1">
    <source>
        <dbReference type="PROSITE" id="PS50883"/>
    </source>
</evidence>
<name>A0AAJ1TXL3_9HYPH</name>